<sequence length="126" mass="14188">MEAERTSYSKNLRQSYVTLNLQATSINLPTTTLAKPTRNTSPGKDRVTSKHLRQLLPRELTPLLRHCNDCWIKGGQPIAWKHSEVIRNPTTNVRAKVPSQLRVCPSQHASSTSPRNAARQGAHRQE</sequence>
<reference evidence="2" key="1">
    <citation type="journal article" date="2020" name="Cell">
        <title>Large-Scale Comparative Analyses of Tick Genomes Elucidate Their Genetic Diversity and Vector Capacities.</title>
        <authorList>
            <consortium name="Tick Genome and Microbiome Consortium (TIGMIC)"/>
            <person name="Jia N."/>
            <person name="Wang J."/>
            <person name="Shi W."/>
            <person name="Du L."/>
            <person name="Sun Y."/>
            <person name="Zhan W."/>
            <person name="Jiang J.F."/>
            <person name="Wang Q."/>
            <person name="Zhang B."/>
            <person name="Ji P."/>
            <person name="Bell-Sakyi L."/>
            <person name="Cui X.M."/>
            <person name="Yuan T.T."/>
            <person name="Jiang B.G."/>
            <person name="Yang W.F."/>
            <person name="Lam T.T."/>
            <person name="Chang Q.C."/>
            <person name="Ding S.J."/>
            <person name="Wang X.J."/>
            <person name="Zhu J.G."/>
            <person name="Ruan X.D."/>
            <person name="Zhao L."/>
            <person name="Wei J.T."/>
            <person name="Ye R.Z."/>
            <person name="Que T.C."/>
            <person name="Du C.H."/>
            <person name="Zhou Y.H."/>
            <person name="Cheng J.X."/>
            <person name="Dai P.F."/>
            <person name="Guo W.B."/>
            <person name="Han X.H."/>
            <person name="Huang E.J."/>
            <person name="Li L.F."/>
            <person name="Wei W."/>
            <person name="Gao Y.C."/>
            <person name="Liu J.Z."/>
            <person name="Shao H.Z."/>
            <person name="Wang X."/>
            <person name="Wang C.C."/>
            <person name="Yang T.C."/>
            <person name="Huo Q.B."/>
            <person name="Li W."/>
            <person name="Chen H.Y."/>
            <person name="Chen S.E."/>
            <person name="Zhou L.G."/>
            <person name="Ni X.B."/>
            <person name="Tian J.H."/>
            <person name="Sheng Y."/>
            <person name="Liu T."/>
            <person name="Pan Y.S."/>
            <person name="Xia L.Y."/>
            <person name="Li J."/>
            <person name="Zhao F."/>
            <person name="Cao W.C."/>
        </authorList>
    </citation>
    <scope>NUCLEOTIDE SEQUENCE</scope>
    <source>
        <strain evidence="2">Rsan-2018</strain>
    </source>
</reference>
<evidence type="ECO:0000313" key="3">
    <source>
        <dbReference type="Proteomes" id="UP000821837"/>
    </source>
</evidence>
<feature type="region of interest" description="Disordered" evidence="1">
    <location>
        <begin position="99"/>
        <end position="126"/>
    </location>
</feature>
<keyword evidence="3" id="KW-1185">Reference proteome</keyword>
<dbReference type="EMBL" id="JABSTV010001248">
    <property type="protein sequence ID" value="KAH7968371.1"/>
    <property type="molecule type" value="Genomic_DNA"/>
</dbReference>
<evidence type="ECO:0000256" key="1">
    <source>
        <dbReference type="SAM" id="MobiDB-lite"/>
    </source>
</evidence>
<protein>
    <submittedName>
        <fullName evidence="2">Uncharacterized protein</fullName>
    </submittedName>
</protein>
<reference evidence="2" key="2">
    <citation type="submission" date="2021-09" db="EMBL/GenBank/DDBJ databases">
        <authorList>
            <person name="Jia N."/>
            <person name="Wang J."/>
            <person name="Shi W."/>
            <person name="Du L."/>
            <person name="Sun Y."/>
            <person name="Zhan W."/>
            <person name="Jiang J."/>
            <person name="Wang Q."/>
            <person name="Zhang B."/>
            <person name="Ji P."/>
            <person name="Sakyi L.B."/>
            <person name="Cui X."/>
            <person name="Yuan T."/>
            <person name="Jiang B."/>
            <person name="Yang W."/>
            <person name="Lam T.T.-Y."/>
            <person name="Chang Q."/>
            <person name="Ding S."/>
            <person name="Wang X."/>
            <person name="Zhu J."/>
            <person name="Ruan X."/>
            <person name="Zhao L."/>
            <person name="Wei J."/>
            <person name="Que T."/>
            <person name="Du C."/>
            <person name="Cheng J."/>
            <person name="Dai P."/>
            <person name="Han X."/>
            <person name="Huang E."/>
            <person name="Gao Y."/>
            <person name="Liu J."/>
            <person name="Shao H."/>
            <person name="Ye R."/>
            <person name="Li L."/>
            <person name="Wei W."/>
            <person name="Wang X."/>
            <person name="Wang C."/>
            <person name="Huo Q."/>
            <person name="Li W."/>
            <person name="Guo W."/>
            <person name="Chen H."/>
            <person name="Chen S."/>
            <person name="Zhou L."/>
            <person name="Zhou L."/>
            <person name="Ni X."/>
            <person name="Tian J."/>
            <person name="Zhou Y."/>
            <person name="Sheng Y."/>
            <person name="Liu T."/>
            <person name="Pan Y."/>
            <person name="Xia L."/>
            <person name="Li J."/>
            <person name="Zhao F."/>
            <person name="Cao W."/>
        </authorList>
    </citation>
    <scope>NUCLEOTIDE SEQUENCE</scope>
    <source>
        <strain evidence="2">Rsan-2018</strain>
        <tissue evidence="2">Larvae</tissue>
    </source>
</reference>
<dbReference type="Proteomes" id="UP000821837">
    <property type="component" value="Unassembled WGS sequence"/>
</dbReference>
<proteinExistence type="predicted"/>
<comment type="caution">
    <text evidence="2">The sequence shown here is derived from an EMBL/GenBank/DDBJ whole genome shotgun (WGS) entry which is preliminary data.</text>
</comment>
<organism evidence="2 3">
    <name type="scientific">Rhipicephalus sanguineus</name>
    <name type="common">Brown dog tick</name>
    <name type="synonym">Ixodes sanguineus</name>
    <dbReference type="NCBI Taxonomy" id="34632"/>
    <lineage>
        <taxon>Eukaryota</taxon>
        <taxon>Metazoa</taxon>
        <taxon>Ecdysozoa</taxon>
        <taxon>Arthropoda</taxon>
        <taxon>Chelicerata</taxon>
        <taxon>Arachnida</taxon>
        <taxon>Acari</taxon>
        <taxon>Parasitiformes</taxon>
        <taxon>Ixodida</taxon>
        <taxon>Ixodoidea</taxon>
        <taxon>Ixodidae</taxon>
        <taxon>Rhipicephalinae</taxon>
        <taxon>Rhipicephalus</taxon>
        <taxon>Rhipicephalus</taxon>
    </lineage>
</organism>
<name>A0A9D4T1H0_RHISA</name>
<dbReference type="AlphaFoldDB" id="A0A9D4T1H0"/>
<gene>
    <name evidence="2" type="ORF">HPB52_007983</name>
</gene>
<evidence type="ECO:0000313" key="2">
    <source>
        <dbReference type="EMBL" id="KAH7968371.1"/>
    </source>
</evidence>
<accession>A0A9D4T1H0</accession>